<sequence>MNIHWYLKHFRDLTTIELYQILQLRNEVFIVEQNCPFQDLDDKDLISFHFIGFDTSSQKIVAYTRLIAPGISYEEASIGRVVTSPLARGGGFGKTLMFKSIEMMEEIFAGSPIRIGAQLYLKQFYESFGFQQVSEIYLEDGIEHIEMLRNE</sequence>
<dbReference type="PROSITE" id="PS51186">
    <property type="entry name" value="GNAT"/>
    <property type="match status" value="1"/>
</dbReference>
<comment type="caution">
    <text evidence="2">The sequence shown here is derived from an EMBL/GenBank/DDBJ whole genome shotgun (WGS) entry which is preliminary data.</text>
</comment>
<dbReference type="AlphaFoldDB" id="A0A841EQ83"/>
<dbReference type="InterPro" id="IPR000182">
    <property type="entry name" value="GNAT_dom"/>
</dbReference>
<dbReference type="Proteomes" id="UP000524404">
    <property type="component" value="Unassembled WGS sequence"/>
</dbReference>
<evidence type="ECO:0000313" key="2">
    <source>
        <dbReference type="EMBL" id="MBB6005076.1"/>
    </source>
</evidence>
<feature type="domain" description="N-acetyltransferase" evidence="1">
    <location>
        <begin position="8"/>
        <end position="151"/>
    </location>
</feature>
<dbReference type="InterPro" id="IPR016181">
    <property type="entry name" value="Acyl_CoA_acyltransferase"/>
</dbReference>
<dbReference type="Gene3D" id="3.40.630.30">
    <property type="match status" value="1"/>
</dbReference>
<protein>
    <submittedName>
        <fullName evidence="2">ElaA protein</fullName>
    </submittedName>
</protein>
<dbReference type="CDD" id="cd04301">
    <property type="entry name" value="NAT_SF"/>
    <property type="match status" value="1"/>
</dbReference>
<organism evidence="2 3">
    <name type="scientific">Arcicella rosea</name>
    <dbReference type="NCBI Taxonomy" id="502909"/>
    <lineage>
        <taxon>Bacteria</taxon>
        <taxon>Pseudomonadati</taxon>
        <taxon>Bacteroidota</taxon>
        <taxon>Cytophagia</taxon>
        <taxon>Cytophagales</taxon>
        <taxon>Flectobacillaceae</taxon>
        <taxon>Arcicella</taxon>
    </lineage>
</organism>
<reference evidence="2 3" key="1">
    <citation type="submission" date="2020-08" db="EMBL/GenBank/DDBJ databases">
        <title>Functional genomics of gut bacteria from endangered species of beetles.</title>
        <authorList>
            <person name="Carlos-Shanley C."/>
        </authorList>
    </citation>
    <scope>NUCLEOTIDE SEQUENCE [LARGE SCALE GENOMIC DNA]</scope>
    <source>
        <strain evidence="2 3">S00070</strain>
    </source>
</reference>
<dbReference type="RefSeq" id="WP_184136571.1">
    <property type="nucleotide sequence ID" value="NZ_JACHKT010000035.1"/>
</dbReference>
<keyword evidence="3" id="KW-1185">Reference proteome</keyword>
<dbReference type="Pfam" id="PF13673">
    <property type="entry name" value="Acetyltransf_10"/>
    <property type="match status" value="1"/>
</dbReference>
<gene>
    <name evidence="2" type="ORF">HNP25_003747</name>
</gene>
<proteinExistence type="predicted"/>
<dbReference type="SUPFAM" id="SSF55729">
    <property type="entry name" value="Acyl-CoA N-acyltransferases (Nat)"/>
    <property type="match status" value="1"/>
</dbReference>
<evidence type="ECO:0000313" key="3">
    <source>
        <dbReference type="Proteomes" id="UP000524404"/>
    </source>
</evidence>
<dbReference type="EMBL" id="JACHKT010000035">
    <property type="protein sequence ID" value="MBB6005076.1"/>
    <property type="molecule type" value="Genomic_DNA"/>
</dbReference>
<evidence type="ECO:0000259" key="1">
    <source>
        <dbReference type="PROSITE" id="PS51186"/>
    </source>
</evidence>
<accession>A0A841EQ83</accession>
<dbReference type="GO" id="GO:0016747">
    <property type="term" value="F:acyltransferase activity, transferring groups other than amino-acyl groups"/>
    <property type="evidence" value="ECO:0007669"/>
    <property type="project" value="InterPro"/>
</dbReference>
<name>A0A841EQ83_9BACT</name>